<organism evidence="3 4">
    <name type="scientific">Deinococcus ruber</name>
    <dbReference type="NCBI Taxonomy" id="1848197"/>
    <lineage>
        <taxon>Bacteria</taxon>
        <taxon>Thermotogati</taxon>
        <taxon>Deinococcota</taxon>
        <taxon>Deinococci</taxon>
        <taxon>Deinococcales</taxon>
        <taxon>Deinococcaceae</taxon>
        <taxon>Deinococcus</taxon>
    </lineage>
</organism>
<evidence type="ECO:0000313" key="4">
    <source>
        <dbReference type="Proteomes" id="UP000603865"/>
    </source>
</evidence>
<dbReference type="SUPFAM" id="SSF55797">
    <property type="entry name" value="PR-1-like"/>
    <property type="match status" value="1"/>
</dbReference>
<dbReference type="Proteomes" id="UP000603865">
    <property type="component" value="Unassembled WGS sequence"/>
</dbReference>
<accession>A0A918F3R8</accession>
<dbReference type="CDD" id="cd05379">
    <property type="entry name" value="CAP_bacterial"/>
    <property type="match status" value="1"/>
</dbReference>
<reference evidence="3" key="2">
    <citation type="submission" date="2020-09" db="EMBL/GenBank/DDBJ databases">
        <authorList>
            <person name="Sun Q."/>
            <person name="Ohkuma M."/>
        </authorList>
    </citation>
    <scope>NUCLEOTIDE SEQUENCE</scope>
    <source>
        <strain evidence="3">JCM 31311</strain>
    </source>
</reference>
<dbReference type="Gene3D" id="3.40.33.10">
    <property type="entry name" value="CAP"/>
    <property type="match status" value="1"/>
</dbReference>
<evidence type="ECO:0000256" key="1">
    <source>
        <dbReference type="SAM" id="SignalP"/>
    </source>
</evidence>
<dbReference type="InterPro" id="IPR014044">
    <property type="entry name" value="CAP_dom"/>
</dbReference>
<dbReference type="PANTHER" id="PTHR31157">
    <property type="entry name" value="SCP DOMAIN-CONTAINING PROTEIN"/>
    <property type="match status" value="1"/>
</dbReference>
<gene>
    <name evidence="3" type="ORF">GCM10008957_13360</name>
</gene>
<dbReference type="AlphaFoldDB" id="A0A918F3R8"/>
<proteinExistence type="predicted"/>
<protein>
    <recommendedName>
        <fullName evidence="2">SCP domain-containing protein</fullName>
    </recommendedName>
</protein>
<feature type="domain" description="SCP" evidence="2">
    <location>
        <begin position="33"/>
        <end position="158"/>
    </location>
</feature>
<comment type="caution">
    <text evidence="3">The sequence shown here is derived from an EMBL/GenBank/DDBJ whole genome shotgun (WGS) entry which is preliminary data.</text>
</comment>
<dbReference type="EMBL" id="BMQL01000005">
    <property type="protein sequence ID" value="GGR01818.1"/>
    <property type="molecule type" value="Genomic_DNA"/>
</dbReference>
<keyword evidence="4" id="KW-1185">Reference proteome</keyword>
<name>A0A918F3R8_9DEIO</name>
<feature type="chain" id="PRO_5037387792" description="SCP domain-containing protein" evidence="1">
    <location>
        <begin position="22"/>
        <end position="164"/>
    </location>
</feature>
<evidence type="ECO:0000313" key="3">
    <source>
        <dbReference type="EMBL" id="GGR01818.1"/>
    </source>
</evidence>
<feature type="signal peptide" evidence="1">
    <location>
        <begin position="1"/>
        <end position="21"/>
    </location>
</feature>
<evidence type="ECO:0000259" key="2">
    <source>
        <dbReference type="Pfam" id="PF00188"/>
    </source>
</evidence>
<dbReference type="InterPro" id="IPR035940">
    <property type="entry name" value="CAP_sf"/>
</dbReference>
<reference evidence="3" key="1">
    <citation type="journal article" date="2014" name="Int. J. Syst. Evol. Microbiol.">
        <title>Complete genome sequence of Corynebacterium casei LMG S-19264T (=DSM 44701T), isolated from a smear-ripened cheese.</title>
        <authorList>
            <consortium name="US DOE Joint Genome Institute (JGI-PGF)"/>
            <person name="Walter F."/>
            <person name="Albersmeier A."/>
            <person name="Kalinowski J."/>
            <person name="Ruckert C."/>
        </authorList>
    </citation>
    <scope>NUCLEOTIDE SEQUENCE</scope>
    <source>
        <strain evidence="3">JCM 31311</strain>
    </source>
</reference>
<keyword evidence="1" id="KW-0732">Signal</keyword>
<dbReference type="Pfam" id="PF00188">
    <property type="entry name" value="CAP"/>
    <property type="match status" value="1"/>
</dbReference>
<dbReference type="RefSeq" id="WP_189088761.1">
    <property type="nucleotide sequence ID" value="NZ_BMQL01000005.1"/>
</dbReference>
<sequence>MRKLTLPFILAPFLLASVAWATPFSATAEGQLLSRLNDVRAAGVTCPGSGSRAPSAALVPSDLHAAAAARQASYMASSGVVSHTGPGGSTPKVRAASTGIHSVSVTEIIYMGSGLNVEEAMQWWLHSPVHCFYMTDPRYTTAGASVIQGSCGTAYVMVLTSDPR</sequence>
<dbReference type="PANTHER" id="PTHR31157:SF1">
    <property type="entry name" value="SCP DOMAIN-CONTAINING PROTEIN"/>
    <property type="match status" value="1"/>
</dbReference>